<protein>
    <submittedName>
        <fullName evidence="2">DUF969 domain-containing protein</fullName>
    </submittedName>
</protein>
<dbReference type="RefSeq" id="WP_236098999.1">
    <property type="nucleotide sequence ID" value="NZ_JAKGUD010000004.1"/>
</dbReference>
<feature type="transmembrane region" description="Helical" evidence="1">
    <location>
        <begin position="154"/>
        <end position="176"/>
    </location>
</feature>
<proteinExistence type="predicted"/>
<feature type="transmembrane region" description="Helical" evidence="1">
    <location>
        <begin position="188"/>
        <end position="209"/>
    </location>
</feature>
<keyword evidence="1" id="KW-0812">Transmembrane</keyword>
<dbReference type="EMBL" id="JAKGUD010000004">
    <property type="protein sequence ID" value="MCF4142242.1"/>
    <property type="molecule type" value="Genomic_DNA"/>
</dbReference>
<evidence type="ECO:0000313" key="3">
    <source>
        <dbReference type="Proteomes" id="UP001200430"/>
    </source>
</evidence>
<evidence type="ECO:0000256" key="1">
    <source>
        <dbReference type="SAM" id="Phobius"/>
    </source>
</evidence>
<evidence type="ECO:0000313" key="2">
    <source>
        <dbReference type="EMBL" id="MCF4142242.1"/>
    </source>
</evidence>
<dbReference type="InterPro" id="IPR010374">
    <property type="entry name" value="DUF969"/>
</dbReference>
<keyword evidence="1" id="KW-1133">Transmembrane helix</keyword>
<gene>
    <name evidence="2" type="ORF">L2W38_05400</name>
</gene>
<dbReference type="Pfam" id="PF06149">
    <property type="entry name" value="DUF969"/>
    <property type="match status" value="1"/>
</dbReference>
<feature type="transmembrane region" description="Helical" evidence="1">
    <location>
        <begin position="7"/>
        <end position="29"/>
    </location>
</feature>
<accession>A0ABS9EM08</accession>
<sequence>MIRLVGVLVVIVGLGLRLNPLLVVIVAGFSSGLAGGMGPYEILEAIGTAFVTNRYMSLFILTLPVIGLLERHGLREQAELFIMKLKGATAGRIMLLYMVFRQATSAVGLQLGGHPTFIRPIISPMAEGAVAKGRTLPQSVLDEIRGMAAAAENYGNFFGQLIFIAAGGLLLIKGVMEQAGYSVDLLSMALYAVPTALAALALATVRYTMFDRRMKNLSLESEEESR</sequence>
<reference evidence="2 3" key="1">
    <citation type="submission" date="2022-01" db="EMBL/GenBank/DDBJ databases">
        <title>Dethiosulfovibrio faecalis sp. nov., a novel proteolytic, non-sulfur-reducing bacterium isolated from a marine aquaculture solid waste bioreactor.</title>
        <authorList>
            <person name="Grabowski S."/>
            <person name="Apolinario E."/>
            <person name="Schneider N."/>
            <person name="Marshall C.W."/>
            <person name="Sowers K.R."/>
        </authorList>
    </citation>
    <scope>NUCLEOTIDE SEQUENCE [LARGE SCALE GENOMIC DNA]</scope>
    <source>
        <strain evidence="2 3">DSM 12537</strain>
    </source>
</reference>
<dbReference type="Proteomes" id="UP001200430">
    <property type="component" value="Unassembled WGS sequence"/>
</dbReference>
<comment type="caution">
    <text evidence="2">The sequence shown here is derived from an EMBL/GenBank/DDBJ whole genome shotgun (WGS) entry which is preliminary data.</text>
</comment>
<keyword evidence="3" id="KW-1185">Reference proteome</keyword>
<feature type="transmembrane region" description="Helical" evidence="1">
    <location>
        <begin position="49"/>
        <end position="69"/>
    </location>
</feature>
<organism evidence="2 3">
    <name type="scientific">Dethiosulfovibrio marinus</name>
    <dbReference type="NCBI Taxonomy" id="133532"/>
    <lineage>
        <taxon>Bacteria</taxon>
        <taxon>Thermotogati</taxon>
        <taxon>Synergistota</taxon>
        <taxon>Synergistia</taxon>
        <taxon>Synergistales</taxon>
        <taxon>Dethiosulfovibrionaceae</taxon>
        <taxon>Dethiosulfovibrio</taxon>
    </lineage>
</organism>
<keyword evidence="1" id="KW-0472">Membrane</keyword>
<name>A0ABS9EM08_9BACT</name>